<dbReference type="Pfam" id="PF00226">
    <property type="entry name" value="DnaJ"/>
    <property type="match status" value="1"/>
</dbReference>
<dbReference type="InterPro" id="IPR018253">
    <property type="entry name" value="DnaJ_domain_CS"/>
</dbReference>
<dbReference type="VEuPathDB" id="FungiDB:H310_06022"/>
<evidence type="ECO:0000256" key="1">
    <source>
        <dbReference type="ARBA" id="ARBA00023186"/>
    </source>
</evidence>
<evidence type="ECO:0000256" key="3">
    <source>
        <dbReference type="SAM" id="Phobius"/>
    </source>
</evidence>
<dbReference type="PROSITE" id="PS00636">
    <property type="entry name" value="DNAJ_1"/>
    <property type="match status" value="1"/>
</dbReference>
<dbReference type="SMART" id="SM00271">
    <property type="entry name" value="DnaJ"/>
    <property type="match status" value="1"/>
</dbReference>
<protein>
    <recommendedName>
        <fullName evidence="4">J domain-containing protein</fullName>
    </recommendedName>
</protein>
<dbReference type="RefSeq" id="XP_008869141.1">
    <property type="nucleotide sequence ID" value="XM_008870919.1"/>
</dbReference>
<dbReference type="AlphaFoldDB" id="A0A024U7X9"/>
<dbReference type="GO" id="GO:0005783">
    <property type="term" value="C:endoplasmic reticulum"/>
    <property type="evidence" value="ECO:0007669"/>
    <property type="project" value="TreeGrafter"/>
</dbReference>
<feature type="transmembrane region" description="Helical" evidence="3">
    <location>
        <begin position="145"/>
        <end position="165"/>
    </location>
</feature>
<dbReference type="CDD" id="cd06257">
    <property type="entry name" value="DnaJ"/>
    <property type="match status" value="1"/>
</dbReference>
<feature type="transmembrane region" description="Helical" evidence="3">
    <location>
        <begin position="36"/>
        <end position="56"/>
    </location>
</feature>
<sequence>MGHGQFVSTMLIHTTVVNPGLNWIRTPGRFSKSIAILYSIGFLIAIASVSIGYEVANNPPNFYVVMGVSRDTPFADIKKAYRSRSMELHPDKNPSPNAADEFKRLRVAYDILSDSSKRDVYDFYGEDEALKDESKSSSSSDLGQITSLLSYYVVWAILTYVLTLGDAPDVRAWAYSGCLLMLVAEINITLAKVGLSKTFFPQVTVYELVQFMHLLYPPFMNGCRSMGAFYVRNLVQENYDLSMELLKSNKMILMGMRQLNAELQGIGHPARRSKTQKHSTVGSVAEGAAPQQPQQPTLEEAELIQPSPSIDNSGGFTVPRFVYAIGFYLVMNYFFG</sequence>
<dbReference type="Gene3D" id="1.10.287.110">
    <property type="entry name" value="DnaJ domain"/>
    <property type="match status" value="1"/>
</dbReference>
<keyword evidence="3" id="KW-0812">Transmembrane</keyword>
<keyword evidence="3" id="KW-1133">Transmembrane helix</keyword>
<evidence type="ECO:0000259" key="4">
    <source>
        <dbReference type="PROSITE" id="PS50076"/>
    </source>
</evidence>
<keyword evidence="1" id="KW-0143">Chaperone</keyword>
<dbReference type="EMBL" id="KI913961">
    <property type="protein sequence ID" value="ETW02536.1"/>
    <property type="molecule type" value="Genomic_DNA"/>
</dbReference>
<dbReference type="SUPFAM" id="SSF46565">
    <property type="entry name" value="Chaperone J-domain"/>
    <property type="match status" value="1"/>
</dbReference>
<organism evidence="5">
    <name type="scientific">Aphanomyces invadans</name>
    <dbReference type="NCBI Taxonomy" id="157072"/>
    <lineage>
        <taxon>Eukaryota</taxon>
        <taxon>Sar</taxon>
        <taxon>Stramenopiles</taxon>
        <taxon>Oomycota</taxon>
        <taxon>Saprolegniomycetes</taxon>
        <taxon>Saprolegniales</taxon>
        <taxon>Verrucalvaceae</taxon>
        <taxon>Aphanomyces</taxon>
    </lineage>
</organism>
<feature type="region of interest" description="Disordered" evidence="2">
    <location>
        <begin position="267"/>
        <end position="299"/>
    </location>
</feature>
<dbReference type="PANTHER" id="PTHR44360:SF1">
    <property type="entry name" value="DNAJ HOMOLOG SUBFAMILY B MEMBER 9"/>
    <property type="match status" value="1"/>
</dbReference>
<evidence type="ECO:0000256" key="2">
    <source>
        <dbReference type="SAM" id="MobiDB-lite"/>
    </source>
</evidence>
<feature type="compositionally biased region" description="Low complexity" evidence="2">
    <location>
        <begin position="285"/>
        <end position="298"/>
    </location>
</feature>
<dbReference type="InterPro" id="IPR036869">
    <property type="entry name" value="J_dom_sf"/>
</dbReference>
<dbReference type="GO" id="GO:0051087">
    <property type="term" value="F:protein-folding chaperone binding"/>
    <property type="evidence" value="ECO:0007669"/>
    <property type="project" value="TreeGrafter"/>
</dbReference>
<keyword evidence="3" id="KW-0472">Membrane</keyword>
<dbReference type="PROSITE" id="PS50076">
    <property type="entry name" value="DNAJ_2"/>
    <property type="match status" value="1"/>
</dbReference>
<feature type="transmembrane region" description="Helical" evidence="3">
    <location>
        <begin position="172"/>
        <end position="193"/>
    </location>
</feature>
<dbReference type="STRING" id="157072.A0A024U7X9"/>
<dbReference type="GeneID" id="20083072"/>
<dbReference type="InterPro" id="IPR001623">
    <property type="entry name" value="DnaJ_domain"/>
</dbReference>
<reference evidence="5" key="1">
    <citation type="submission" date="2013-12" db="EMBL/GenBank/DDBJ databases">
        <title>The Genome Sequence of Aphanomyces invadans NJM9701.</title>
        <authorList>
            <consortium name="The Broad Institute Genomics Platform"/>
            <person name="Russ C."/>
            <person name="Tyler B."/>
            <person name="van West P."/>
            <person name="Dieguez-Uribeondo J."/>
            <person name="Young S.K."/>
            <person name="Zeng Q."/>
            <person name="Gargeya S."/>
            <person name="Fitzgerald M."/>
            <person name="Abouelleil A."/>
            <person name="Alvarado L."/>
            <person name="Chapman S.B."/>
            <person name="Gainer-Dewar J."/>
            <person name="Goldberg J."/>
            <person name="Griggs A."/>
            <person name="Gujja S."/>
            <person name="Hansen M."/>
            <person name="Howarth C."/>
            <person name="Imamovic A."/>
            <person name="Ireland A."/>
            <person name="Larimer J."/>
            <person name="McCowan C."/>
            <person name="Murphy C."/>
            <person name="Pearson M."/>
            <person name="Poon T.W."/>
            <person name="Priest M."/>
            <person name="Roberts A."/>
            <person name="Saif S."/>
            <person name="Shea T."/>
            <person name="Sykes S."/>
            <person name="Wortman J."/>
            <person name="Nusbaum C."/>
            <person name="Birren B."/>
        </authorList>
    </citation>
    <scope>NUCLEOTIDE SEQUENCE [LARGE SCALE GENOMIC DNA]</scope>
    <source>
        <strain evidence="5">NJM9701</strain>
    </source>
</reference>
<dbReference type="GO" id="GO:0036503">
    <property type="term" value="P:ERAD pathway"/>
    <property type="evidence" value="ECO:0007669"/>
    <property type="project" value="TreeGrafter"/>
</dbReference>
<gene>
    <name evidence="5" type="ORF">H310_06022</name>
</gene>
<name>A0A024U7X9_9STRA</name>
<proteinExistence type="predicted"/>
<dbReference type="OrthoDB" id="552049at2759"/>
<dbReference type="InterPro" id="IPR051948">
    <property type="entry name" value="Hsp70_co-chaperone_J-domain"/>
</dbReference>
<dbReference type="GO" id="GO:0051787">
    <property type="term" value="F:misfolded protein binding"/>
    <property type="evidence" value="ECO:0007669"/>
    <property type="project" value="TreeGrafter"/>
</dbReference>
<evidence type="ECO:0000313" key="5">
    <source>
        <dbReference type="EMBL" id="ETW02536.1"/>
    </source>
</evidence>
<feature type="domain" description="J" evidence="4">
    <location>
        <begin position="61"/>
        <end position="125"/>
    </location>
</feature>
<dbReference type="PANTHER" id="PTHR44360">
    <property type="entry name" value="DNAJ HOMOLOG SUBFAMILY B MEMBER 9"/>
    <property type="match status" value="1"/>
</dbReference>
<dbReference type="eggNOG" id="KOG0713">
    <property type="taxonomic scope" value="Eukaryota"/>
</dbReference>
<dbReference type="PRINTS" id="PR00625">
    <property type="entry name" value="JDOMAIN"/>
</dbReference>
<accession>A0A024U7X9</accession>